<sequence>MARLPRGEGYARAGRIGEIVKADDRRVLLPEPFSEPGPTLSVGVRYS</sequence>
<evidence type="ECO:0000313" key="1">
    <source>
        <dbReference type="EMBL" id="CAA9453941.1"/>
    </source>
</evidence>
<proteinExistence type="predicted"/>
<name>A0A6J4QT66_9ACTN</name>
<dbReference type="EMBL" id="CADCVB010000245">
    <property type="protein sequence ID" value="CAA9453941.1"/>
    <property type="molecule type" value="Genomic_DNA"/>
</dbReference>
<organism evidence="1">
    <name type="scientific">uncultured Rubrobacteraceae bacterium</name>
    <dbReference type="NCBI Taxonomy" id="349277"/>
    <lineage>
        <taxon>Bacteria</taxon>
        <taxon>Bacillati</taxon>
        <taxon>Actinomycetota</taxon>
        <taxon>Rubrobacteria</taxon>
        <taxon>Rubrobacterales</taxon>
        <taxon>Rubrobacteraceae</taxon>
        <taxon>environmental samples</taxon>
    </lineage>
</organism>
<dbReference type="AlphaFoldDB" id="A0A6J4QT66"/>
<gene>
    <name evidence="1" type="ORF">AVDCRST_MAG78-3757</name>
</gene>
<accession>A0A6J4QT66</accession>
<reference evidence="1" key="1">
    <citation type="submission" date="2020-02" db="EMBL/GenBank/DDBJ databases">
        <authorList>
            <person name="Meier V. D."/>
        </authorList>
    </citation>
    <scope>NUCLEOTIDE SEQUENCE</scope>
    <source>
        <strain evidence="1">AVDCRST_MAG78</strain>
    </source>
</reference>
<protein>
    <submittedName>
        <fullName evidence="1">Uncharacterized protein</fullName>
    </submittedName>
</protein>